<comment type="similarity">
    <text evidence="2">Belongs to the bZIP family. C/EBP subfamily.</text>
</comment>
<evidence type="ECO:0000313" key="9">
    <source>
        <dbReference type="EMBL" id="CAG9799810.1"/>
    </source>
</evidence>
<dbReference type="PROSITE" id="PS50217">
    <property type="entry name" value="BZIP"/>
    <property type="match status" value="1"/>
</dbReference>
<keyword evidence="5" id="KW-0804">Transcription</keyword>
<dbReference type="GO" id="GO:0000978">
    <property type="term" value="F:RNA polymerase II cis-regulatory region sequence-specific DNA binding"/>
    <property type="evidence" value="ECO:0007669"/>
    <property type="project" value="TreeGrafter"/>
</dbReference>
<keyword evidence="4" id="KW-0238">DNA-binding</keyword>
<dbReference type="GO" id="GO:0006351">
    <property type="term" value="P:DNA-templated transcription"/>
    <property type="evidence" value="ECO:0007669"/>
    <property type="project" value="InterPro"/>
</dbReference>
<dbReference type="InterPro" id="IPR046347">
    <property type="entry name" value="bZIP_sf"/>
</dbReference>
<keyword evidence="10" id="KW-1185">Reference proteome</keyword>
<evidence type="ECO:0000256" key="5">
    <source>
        <dbReference type="ARBA" id="ARBA00023163"/>
    </source>
</evidence>
<dbReference type="AlphaFoldDB" id="A0A9N9RM66"/>
<dbReference type="Gene3D" id="1.20.5.170">
    <property type="match status" value="1"/>
</dbReference>
<dbReference type="OrthoDB" id="10039716at2759"/>
<feature type="domain" description="BZIP" evidence="8">
    <location>
        <begin position="16"/>
        <end position="79"/>
    </location>
</feature>
<dbReference type="GO" id="GO:0000981">
    <property type="term" value="F:DNA-binding transcription factor activity, RNA polymerase II-specific"/>
    <property type="evidence" value="ECO:0007669"/>
    <property type="project" value="TreeGrafter"/>
</dbReference>
<proteinExistence type="inferred from homology"/>
<reference evidence="9" key="2">
    <citation type="submission" date="2022-10" db="EMBL/GenBank/DDBJ databases">
        <authorList>
            <consortium name="ENA_rothamsted_submissions"/>
            <consortium name="culmorum"/>
            <person name="King R."/>
        </authorList>
    </citation>
    <scope>NUCLEOTIDE SEQUENCE</scope>
</reference>
<evidence type="ECO:0000256" key="3">
    <source>
        <dbReference type="ARBA" id="ARBA00023015"/>
    </source>
</evidence>
<dbReference type="EMBL" id="OU895877">
    <property type="protein sequence ID" value="CAG9799810.1"/>
    <property type="molecule type" value="Genomic_DNA"/>
</dbReference>
<evidence type="ECO:0000256" key="6">
    <source>
        <dbReference type="ARBA" id="ARBA00023242"/>
    </source>
</evidence>
<dbReference type="GO" id="GO:0005634">
    <property type="term" value="C:nucleus"/>
    <property type="evidence" value="ECO:0007669"/>
    <property type="project" value="UniProtKB-SubCell"/>
</dbReference>
<dbReference type="SUPFAM" id="SSF57959">
    <property type="entry name" value="Leucine zipper domain"/>
    <property type="match status" value="1"/>
</dbReference>
<evidence type="ECO:0000256" key="2">
    <source>
        <dbReference type="ARBA" id="ARBA00006951"/>
    </source>
</evidence>
<feature type="region of interest" description="Disordered" evidence="7">
    <location>
        <begin position="1"/>
        <end position="142"/>
    </location>
</feature>
<sequence length="142" mass="16625">MPPKSKKPKSDVESTDPNYVNKRQRNNEAVRKSRDKSKKKAEETMYKVQKLKEENKKLEGKIDEQKKTKKFLKDLFLQQTTSKMQNPTEEQWKLIKEEDSDDDEINSDEDGTLDESQSQSNSEESESEPAPPPRKQPAKRRK</sequence>
<dbReference type="Pfam" id="PF07716">
    <property type="entry name" value="bZIP_2"/>
    <property type="match status" value="1"/>
</dbReference>
<organism evidence="9 10">
    <name type="scientific">Chironomus riparius</name>
    <dbReference type="NCBI Taxonomy" id="315576"/>
    <lineage>
        <taxon>Eukaryota</taxon>
        <taxon>Metazoa</taxon>
        <taxon>Ecdysozoa</taxon>
        <taxon>Arthropoda</taxon>
        <taxon>Hexapoda</taxon>
        <taxon>Insecta</taxon>
        <taxon>Pterygota</taxon>
        <taxon>Neoptera</taxon>
        <taxon>Endopterygota</taxon>
        <taxon>Diptera</taxon>
        <taxon>Nematocera</taxon>
        <taxon>Chironomoidea</taxon>
        <taxon>Chironomidae</taxon>
        <taxon>Chironominae</taxon>
        <taxon>Chironomus</taxon>
    </lineage>
</organism>
<protein>
    <recommendedName>
        <fullName evidence="8">BZIP domain-containing protein</fullName>
    </recommendedName>
</protein>
<dbReference type="PANTHER" id="PTHR23334:SF69">
    <property type="entry name" value="CCAAT_ENHANCER-BINDING PROTEIN GAMMA"/>
    <property type="match status" value="1"/>
</dbReference>
<dbReference type="InterPro" id="IPR004827">
    <property type="entry name" value="bZIP"/>
</dbReference>
<comment type="subcellular location">
    <subcellularLocation>
        <location evidence="1">Nucleus</location>
    </subcellularLocation>
</comment>
<dbReference type="SMART" id="SM00338">
    <property type="entry name" value="BRLZ"/>
    <property type="match status" value="1"/>
</dbReference>
<gene>
    <name evidence="9" type="ORF">CHIRRI_LOCUS2768</name>
</gene>
<reference evidence="9" key="1">
    <citation type="submission" date="2022-01" db="EMBL/GenBank/DDBJ databases">
        <authorList>
            <person name="King R."/>
        </authorList>
    </citation>
    <scope>NUCLEOTIDE SEQUENCE</scope>
</reference>
<evidence type="ECO:0000259" key="8">
    <source>
        <dbReference type="PROSITE" id="PS50217"/>
    </source>
</evidence>
<evidence type="ECO:0000313" key="10">
    <source>
        <dbReference type="Proteomes" id="UP001153620"/>
    </source>
</evidence>
<evidence type="ECO:0000256" key="7">
    <source>
        <dbReference type="SAM" id="MobiDB-lite"/>
    </source>
</evidence>
<feature type="compositionally biased region" description="Acidic residues" evidence="7">
    <location>
        <begin position="98"/>
        <end position="113"/>
    </location>
</feature>
<dbReference type="InterPro" id="IPR031106">
    <property type="entry name" value="C/EBP"/>
</dbReference>
<dbReference type="PANTHER" id="PTHR23334">
    <property type="entry name" value="CCAAT/ENHANCER BINDING PROTEIN"/>
    <property type="match status" value="1"/>
</dbReference>
<dbReference type="Proteomes" id="UP001153620">
    <property type="component" value="Chromosome 1"/>
</dbReference>
<accession>A0A9N9RM66</accession>
<keyword evidence="6" id="KW-0539">Nucleus</keyword>
<name>A0A9N9RM66_9DIPT</name>
<evidence type="ECO:0000256" key="1">
    <source>
        <dbReference type="ARBA" id="ARBA00004123"/>
    </source>
</evidence>
<feature type="compositionally biased region" description="Basic and acidic residues" evidence="7">
    <location>
        <begin position="40"/>
        <end position="66"/>
    </location>
</feature>
<keyword evidence="3" id="KW-0805">Transcription regulation</keyword>
<evidence type="ECO:0000256" key="4">
    <source>
        <dbReference type="ARBA" id="ARBA00023125"/>
    </source>
</evidence>